<dbReference type="Proteomes" id="UP000634229">
    <property type="component" value="Unassembled WGS sequence"/>
</dbReference>
<evidence type="ECO:0000256" key="2">
    <source>
        <dbReference type="ARBA" id="ARBA00023125"/>
    </source>
</evidence>
<evidence type="ECO:0000256" key="1">
    <source>
        <dbReference type="ARBA" id="ARBA00023015"/>
    </source>
</evidence>
<evidence type="ECO:0000259" key="5">
    <source>
        <dbReference type="Pfam" id="PF01037"/>
    </source>
</evidence>
<dbReference type="PANTHER" id="PTHR30154:SF34">
    <property type="entry name" value="TRANSCRIPTIONAL REGULATOR AZLB"/>
    <property type="match status" value="1"/>
</dbReference>
<dbReference type="Pfam" id="PF13404">
    <property type="entry name" value="HTH_AsnC-type"/>
    <property type="match status" value="1"/>
</dbReference>
<dbReference type="PANTHER" id="PTHR30154">
    <property type="entry name" value="LEUCINE-RESPONSIVE REGULATORY PROTEIN"/>
    <property type="match status" value="1"/>
</dbReference>
<evidence type="ECO:0000313" key="8">
    <source>
        <dbReference type="Proteomes" id="UP000634229"/>
    </source>
</evidence>
<keyword evidence="1" id="KW-0805">Transcription regulation</keyword>
<dbReference type="InterPro" id="IPR011008">
    <property type="entry name" value="Dimeric_a/b-barrel"/>
</dbReference>
<dbReference type="RefSeq" id="WP_201875094.1">
    <property type="nucleotide sequence ID" value="NZ_JAERRF010000007.1"/>
</dbReference>
<dbReference type="InterPro" id="IPR019888">
    <property type="entry name" value="Tscrpt_reg_AsnC-like"/>
</dbReference>
<dbReference type="PRINTS" id="PR00033">
    <property type="entry name" value="HTHASNC"/>
</dbReference>
<proteinExistence type="predicted"/>
<evidence type="ECO:0000313" key="7">
    <source>
        <dbReference type="EMBL" id="MBL1097661.1"/>
    </source>
</evidence>
<keyword evidence="2" id="KW-0238">DNA-binding</keyword>
<dbReference type="Gene3D" id="1.10.10.10">
    <property type="entry name" value="Winged helix-like DNA-binding domain superfamily/Winged helix DNA-binding domain"/>
    <property type="match status" value="2"/>
</dbReference>
<reference evidence="7 8" key="1">
    <citation type="submission" date="2021-01" db="EMBL/GenBank/DDBJ databases">
        <title>WGS of actinomycetes isolated from Thailand.</title>
        <authorList>
            <person name="Thawai C."/>
        </authorList>
    </citation>
    <scope>NUCLEOTIDE SEQUENCE [LARGE SCALE GENOMIC DNA]</scope>
    <source>
        <strain evidence="7 8">CA1R205</strain>
    </source>
</reference>
<gene>
    <name evidence="7" type="ORF">JK363_13410</name>
</gene>
<dbReference type="InterPro" id="IPR019887">
    <property type="entry name" value="Tscrpt_reg_AsnC/Lrp_C"/>
</dbReference>
<dbReference type="SMART" id="SM00344">
    <property type="entry name" value="HTH_ASNC"/>
    <property type="match status" value="2"/>
</dbReference>
<dbReference type="Pfam" id="PF01037">
    <property type="entry name" value="AsnC_trans_reg"/>
    <property type="match status" value="2"/>
</dbReference>
<dbReference type="EMBL" id="JAERRF010000007">
    <property type="protein sequence ID" value="MBL1097661.1"/>
    <property type="molecule type" value="Genomic_DNA"/>
</dbReference>
<protein>
    <submittedName>
        <fullName evidence="7">Lrp/AsnC family transcriptional regulator</fullName>
    </submittedName>
</protein>
<keyword evidence="3" id="KW-0804">Transcription</keyword>
<dbReference type="SUPFAM" id="SSF54909">
    <property type="entry name" value="Dimeric alpha+beta barrel"/>
    <property type="match status" value="2"/>
</dbReference>
<evidence type="ECO:0000256" key="4">
    <source>
        <dbReference type="SAM" id="MobiDB-lite"/>
    </source>
</evidence>
<sequence length="384" mass="42793">MQDSFSLDEDDLSLINVMQIAPRATWTEVGKVLGLHSATVARRWERMTEQGVVWVTAYPNLALWTEQCCLAFIEVDCQPTARKQVVDVLAGVPQIASVSQVASGRDLFLVALFTDLQALSRFVLDYVSQLPGVRGTRTRTATRFYSEGNKWRLQALSPDQRAHLARHNPQTSAGSRSSHEGFRDLLLPLSSDGRRTAAELAALTSTSVSTTRRRLERMVRESLVSFRCEVSDIISGWPVHAYFWARVPAHELDRIAQTLLTLPEIRMCAAITGTDNLLVIVWLRSLGDSQRLETRLAERFPTLTLTERAIVLRMSKRMGWLLDGHGRSTSPVPVNPWADMMDSANAARRSLDPSHGDVDRQLGGLPPGTTTAQRMRPARAPRDA</sequence>
<evidence type="ECO:0000259" key="6">
    <source>
        <dbReference type="Pfam" id="PF13404"/>
    </source>
</evidence>
<dbReference type="SUPFAM" id="SSF46785">
    <property type="entry name" value="Winged helix' DNA-binding domain"/>
    <property type="match status" value="2"/>
</dbReference>
<comment type="caution">
    <text evidence="7">The sequence shown here is derived from an EMBL/GenBank/DDBJ whole genome shotgun (WGS) entry which is preliminary data.</text>
</comment>
<accession>A0ABS1NCV2</accession>
<feature type="domain" description="Transcription regulator AsnC/Lrp ligand binding" evidence="5">
    <location>
        <begin position="248"/>
        <end position="313"/>
    </location>
</feature>
<dbReference type="InterPro" id="IPR000485">
    <property type="entry name" value="AsnC-type_HTH_dom"/>
</dbReference>
<name>A0ABS1NCV2_9ACTN</name>
<dbReference type="InterPro" id="IPR036388">
    <property type="entry name" value="WH-like_DNA-bd_sf"/>
</dbReference>
<keyword evidence="8" id="KW-1185">Reference proteome</keyword>
<dbReference type="InterPro" id="IPR036390">
    <property type="entry name" value="WH_DNA-bd_sf"/>
</dbReference>
<feature type="region of interest" description="Disordered" evidence="4">
    <location>
        <begin position="345"/>
        <end position="384"/>
    </location>
</feature>
<organism evidence="7 8">
    <name type="scientific">Streptomyces coffeae</name>
    <dbReference type="NCBI Taxonomy" id="621382"/>
    <lineage>
        <taxon>Bacteria</taxon>
        <taxon>Bacillati</taxon>
        <taxon>Actinomycetota</taxon>
        <taxon>Actinomycetes</taxon>
        <taxon>Kitasatosporales</taxon>
        <taxon>Streptomycetaceae</taxon>
        <taxon>Streptomyces</taxon>
    </lineage>
</organism>
<feature type="domain" description="Transcription regulator AsnC/Lrp ligand binding" evidence="5">
    <location>
        <begin position="73"/>
        <end position="141"/>
    </location>
</feature>
<feature type="compositionally biased region" description="Basic and acidic residues" evidence="4">
    <location>
        <begin position="349"/>
        <end position="360"/>
    </location>
</feature>
<feature type="domain" description="HTH asnC-type" evidence="6">
    <location>
        <begin position="7"/>
        <end position="47"/>
    </location>
</feature>
<evidence type="ECO:0000256" key="3">
    <source>
        <dbReference type="ARBA" id="ARBA00023163"/>
    </source>
</evidence>
<dbReference type="Gene3D" id="3.30.70.920">
    <property type="match status" value="2"/>
</dbReference>